<evidence type="ECO:0000256" key="6">
    <source>
        <dbReference type="RuleBase" id="RU367155"/>
    </source>
</evidence>
<dbReference type="InterPro" id="IPR001289">
    <property type="entry name" value="NFYA"/>
</dbReference>
<evidence type="ECO:0000256" key="2">
    <source>
        <dbReference type="ARBA" id="ARBA00023015"/>
    </source>
</evidence>
<dbReference type="Gene3D" id="6.10.250.2430">
    <property type="match status" value="1"/>
</dbReference>
<keyword evidence="3 6" id="KW-0238">DNA-binding</keyword>
<dbReference type="GO" id="GO:0005634">
    <property type="term" value="C:nucleus"/>
    <property type="evidence" value="ECO:0007669"/>
    <property type="project" value="UniProtKB-SubCell"/>
</dbReference>
<comment type="subunit">
    <text evidence="6">Heterotrimer.</text>
</comment>
<evidence type="ECO:0000313" key="8">
    <source>
        <dbReference type="EMBL" id="GMN53049.1"/>
    </source>
</evidence>
<dbReference type="Pfam" id="PF02045">
    <property type="entry name" value="CBFB_NFYA"/>
    <property type="match status" value="1"/>
</dbReference>
<keyword evidence="5 6" id="KW-0539">Nucleus</keyword>
<gene>
    <name evidence="8" type="ORF">TIFTF001_022192</name>
</gene>
<evidence type="ECO:0000256" key="5">
    <source>
        <dbReference type="ARBA" id="ARBA00023242"/>
    </source>
</evidence>
<proteinExistence type="inferred from homology"/>
<evidence type="ECO:0000256" key="3">
    <source>
        <dbReference type="ARBA" id="ARBA00023125"/>
    </source>
</evidence>
<dbReference type="EMBL" id="BTGU01000044">
    <property type="protein sequence ID" value="GMN53049.1"/>
    <property type="molecule type" value="Genomic_DNA"/>
</dbReference>
<evidence type="ECO:0000256" key="1">
    <source>
        <dbReference type="ARBA" id="ARBA00004123"/>
    </source>
</evidence>
<comment type="subcellular location">
    <subcellularLocation>
        <location evidence="1 6">Nucleus</location>
    </subcellularLocation>
</comment>
<sequence length="130" mass="13985">MKTVIPLLQPYLHESRHLHALNRVRGSGGRFLSKKQLENQQPDPSSTAATAAAATTSCNPDSAKLHQIKKDTLELGSHYSGFNEYVTTVATRSDTTTMLDSSLRFPGGGGMQCSGVLLRSGTQHCASVVR</sequence>
<dbReference type="Proteomes" id="UP001187192">
    <property type="component" value="Unassembled WGS sequence"/>
</dbReference>
<evidence type="ECO:0000313" key="9">
    <source>
        <dbReference type="Proteomes" id="UP001187192"/>
    </source>
</evidence>
<dbReference type="PANTHER" id="PTHR12632">
    <property type="entry name" value="TRANSCRIPTION FACTOR NF-Y ALPHA-RELATED"/>
    <property type="match status" value="1"/>
</dbReference>
<evidence type="ECO:0000256" key="7">
    <source>
        <dbReference type="SAM" id="MobiDB-lite"/>
    </source>
</evidence>
<dbReference type="AlphaFoldDB" id="A0AA88DJY2"/>
<dbReference type="GO" id="GO:0003700">
    <property type="term" value="F:DNA-binding transcription factor activity"/>
    <property type="evidence" value="ECO:0007669"/>
    <property type="project" value="UniProtKB-UniRule"/>
</dbReference>
<name>A0AA88DJY2_FICCA</name>
<comment type="function">
    <text evidence="6">Component of the sequence-specific heterotrimeric transcription factor (NF-Y) which specifically recognizes a 5'-CCAAT-3' box motif found in the promoters of its target genes.</text>
</comment>
<reference evidence="8" key="1">
    <citation type="submission" date="2023-07" db="EMBL/GenBank/DDBJ databases">
        <title>draft genome sequence of fig (Ficus carica).</title>
        <authorList>
            <person name="Takahashi T."/>
            <person name="Nishimura K."/>
        </authorList>
    </citation>
    <scope>NUCLEOTIDE SEQUENCE</scope>
</reference>
<dbReference type="PROSITE" id="PS51152">
    <property type="entry name" value="NFYA_HAP2_2"/>
    <property type="match status" value="1"/>
</dbReference>
<keyword evidence="2 6" id="KW-0805">Transcription regulation</keyword>
<keyword evidence="4 6" id="KW-0804">Transcription</keyword>
<keyword evidence="9" id="KW-1185">Reference proteome</keyword>
<dbReference type="GO" id="GO:0003677">
    <property type="term" value="F:DNA binding"/>
    <property type="evidence" value="ECO:0007669"/>
    <property type="project" value="UniProtKB-KW"/>
</dbReference>
<organism evidence="8 9">
    <name type="scientific">Ficus carica</name>
    <name type="common">Common fig</name>
    <dbReference type="NCBI Taxonomy" id="3494"/>
    <lineage>
        <taxon>Eukaryota</taxon>
        <taxon>Viridiplantae</taxon>
        <taxon>Streptophyta</taxon>
        <taxon>Embryophyta</taxon>
        <taxon>Tracheophyta</taxon>
        <taxon>Spermatophyta</taxon>
        <taxon>Magnoliopsida</taxon>
        <taxon>eudicotyledons</taxon>
        <taxon>Gunneridae</taxon>
        <taxon>Pentapetalae</taxon>
        <taxon>rosids</taxon>
        <taxon>fabids</taxon>
        <taxon>Rosales</taxon>
        <taxon>Moraceae</taxon>
        <taxon>Ficeae</taxon>
        <taxon>Ficus</taxon>
    </lineage>
</organism>
<feature type="region of interest" description="Disordered" evidence="7">
    <location>
        <begin position="36"/>
        <end position="55"/>
    </location>
</feature>
<feature type="compositionally biased region" description="Low complexity" evidence="7">
    <location>
        <begin position="45"/>
        <end position="55"/>
    </location>
</feature>
<protein>
    <recommendedName>
        <fullName evidence="6">Nuclear transcription factor Y subunit</fullName>
    </recommendedName>
</protein>
<accession>A0AA88DJY2</accession>
<comment type="caution">
    <text evidence="8">The sequence shown here is derived from an EMBL/GenBank/DDBJ whole genome shotgun (WGS) entry which is preliminary data.</text>
</comment>
<evidence type="ECO:0000256" key="4">
    <source>
        <dbReference type="ARBA" id="ARBA00023163"/>
    </source>
</evidence>
<comment type="similarity">
    <text evidence="6">Belongs to the NFYA/HAP2 subunit family.</text>
</comment>